<dbReference type="InterPro" id="IPR036138">
    <property type="entry name" value="PBP_dimer_sf"/>
</dbReference>
<evidence type="ECO:0000256" key="9">
    <source>
        <dbReference type="ARBA" id="ARBA00023136"/>
    </source>
</evidence>
<evidence type="ECO:0000256" key="2">
    <source>
        <dbReference type="ARBA" id="ARBA00004236"/>
    </source>
</evidence>
<dbReference type="Gene3D" id="3.40.710.10">
    <property type="entry name" value="DD-peptidase/beta-lactamase superfamily"/>
    <property type="match status" value="1"/>
</dbReference>
<dbReference type="SUPFAM" id="SSF56601">
    <property type="entry name" value="beta-lactamase/transpeptidase-like"/>
    <property type="match status" value="1"/>
</dbReference>
<dbReference type="Pfam" id="PF00905">
    <property type="entry name" value="Transpeptidase"/>
    <property type="match status" value="1"/>
</dbReference>
<evidence type="ECO:0000256" key="6">
    <source>
        <dbReference type="ARBA" id="ARBA00022960"/>
    </source>
</evidence>
<evidence type="ECO:0000313" key="15">
    <source>
        <dbReference type="EMBL" id="RXK55052.1"/>
    </source>
</evidence>
<evidence type="ECO:0000256" key="1">
    <source>
        <dbReference type="ARBA" id="ARBA00004167"/>
    </source>
</evidence>
<keyword evidence="6" id="KW-0133">Cell shape</keyword>
<dbReference type="AlphaFoldDB" id="A0A4Q1C8B6"/>
<dbReference type="InterPro" id="IPR001460">
    <property type="entry name" value="PCN-bd_Tpept"/>
</dbReference>
<dbReference type="GO" id="GO:0009252">
    <property type="term" value="P:peptidoglycan biosynthetic process"/>
    <property type="evidence" value="ECO:0007669"/>
    <property type="project" value="UniProtKB-KW"/>
</dbReference>
<keyword evidence="3" id="KW-1003">Cell membrane</keyword>
<evidence type="ECO:0000256" key="8">
    <source>
        <dbReference type="ARBA" id="ARBA00022989"/>
    </source>
</evidence>
<feature type="domain" description="Penicillin-binding protein dimerisation" evidence="14">
    <location>
        <begin position="70"/>
        <end position="235"/>
    </location>
</feature>
<dbReference type="GO" id="GO:0008360">
    <property type="term" value="P:regulation of cell shape"/>
    <property type="evidence" value="ECO:0007669"/>
    <property type="project" value="UniProtKB-KW"/>
</dbReference>
<proteinExistence type="predicted"/>
<evidence type="ECO:0000259" key="14">
    <source>
        <dbReference type="Pfam" id="PF03717"/>
    </source>
</evidence>
<comment type="caution">
    <text evidence="15">The sequence shown here is derived from an EMBL/GenBank/DDBJ whole genome shotgun (WGS) entry which is preliminary data.</text>
</comment>
<evidence type="ECO:0000256" key="3">
    <source>
        <dbReference type="ARBA" id="ARBA00022475"/>
    </source>
</evidence>
<keyword evidence="4" id="KW-0378">Hydrolase</keyword>
<evidence type="ECO:0000256" key="4">
    <source>
        <dbReference type="ARBA" id="ARBA00022645"/>
    </source>
</evidence>
<evidence type="ECO:0000256" key="10">
    <source>
        <dbReference type="ARBA" id="ARBA00023316"/>
    </source>
</evidence>
<dbReference type="GO" id="GO:0016740">
    <property type="term" value="F:transferase activity"/>
    <property type="evidence" value="ECO:0007669"/>
    <property type="project" value="UniProtKB-KW"/>
</dbReference>
<evidence type="ECO:0000256" key="12">
    <source>
        <dbReference type="SAM" id="Phobius"/>
    </source>
</evidence>
<dbReference type="SUPFAM" id="SSF56519">
    <property type="entry name" value="Penicillin binding protein dimerisation domain"/>
    <property type="match status" value="1"/>
</dbReference>
<dbReference type="GO" id="GO:0008658">
    <property type="term" value="F:penicillin binding"/>
    <property type="evidence" value="ECO:0007669"/>
    <property type="project" value="InterPro"/>
</dbReference>
<reference evidence="15 16" key="1">
    <citation type="submission" date="2019-01" db="EMBL/GenBank/DDBJ databases">
        <title>Lacunisphaera sp. strain TWA-58.</title>
        <authorList>
            <person name="Chen W.-M."/>
        </authorList>
    </citation>
    <scope>NUCLEOTIDE SEQUENCE [LARGE SCALE GENOMIC DNA]</scope>
    <source>
        <strain evidence="15 16">TWA-58</strain>
    </source>
</reference>
<feature type="transmembrane region" description="Helical" evidence="12">
    <location>
        <begin position="29"/>
        <end position="47"/>
    </location>
</feature>
<keyword evidence="10" id="KW-0961">Cell wall biogenesis/degradation</keyword>
<feature type="region of interest" description="Disordered" evidence="11">
    <location>
        <begin position="1"/>
        <end position="22"/>
    </location>
</feature>
<evidence type="ECO:0000256" key="7">
    <source>
        <dbReference type="ARBA" id="ARBA00022984"/>
    </source>
</evidence>
<dbReference type="PANTHER" id="PTHR30627:SF2">
    <property type="entry name" value="PEPTIDOGLYCAN D,D-TRANSPEPTIDASE MRDA"/>
    <property type="match status" value="1"/>
</dbReference>
<keyword evidence="4" id="KW-0645">Protease</keyword>
<accession>A0A4Q1C8B6</accession>
<dbReference type="InterPro" id="IPR012338">
    <property type="entry name" value="Beta-lactam/transpept-like"/>
</dbReference>
<name>A0A4Q1C8B6_9BACT</name>
<comment type="subcellular location">
    <subcellularLocation>
        <location evidence="2">Cell membrane</location>
    </subcellularLocation>
    <subcellularLocation>
        <location evidence="1">Membrane</location>
        <topology evidence="1">Single-pass membrane protein</topology>
    </subcellularLocation>
</comment>
<dbReference type="InterPro" id="IPR050515">
    <property type="entry name" value="Beta-lactam/transpept"/>
</dbReference>
<dbReference type="Gene3D" id="3.90.1310.10">
    <property type="entry name" value="Penicillin-binding protein 2a (Domain 2)"/>
    <property type="match status" value="1"/>
</dbReference>
<keyword evidence="16" id="KW-1185">Reference proteome</keyword>
<sequence length="607" mass="64610">MARRLKTNGGEPRPGEDGSPPVPPRRLRILLGVFGVMLVVLVAGLGYQQLFRSSEHAAREQRQTQRRLVLPASRGVIYDRDQRVLAVNRPRTDAVINLSELRTGAATAQSRLAVIQRHLDRVNALNGRQDPVDASRLERAYAHDRTTPFVLARDLSNAEADKLSMGLAAADPVRLQHIDQRWYPQGATAAHLLGRVRRTLSSGEEVRGLGGIEQQHETLLSGQPGEAIVQVDAWGFAVGPATTTREPVAGVDVTLSLDLDLQLVTERALAESPALRGSVAVIAVETGEVLALSSKPGYDLNVVSPTMTTAVKQHIDAEGGWFNHATQGLYPPGSVFKIFTALAGLRGNTLQPDTALPCPGYLELGGRRLPCHNPGGHGSIRLRDALAHSCNVFAYQAGLAAGADALAAEARRFHLGEPTGLDLPAEASRMLVPDPLWKEQAGHGPWMPGDTANLAIGQGFLRCSPLQLACAVASLARRETLTVPTLLRSPGRKPSGDRPAEPLGLTDADYAALLAGLRAVVESGIGRDAQVPGISIAGKTGTAQVTRPAGTFNIAWFVAFAPIEKPQIALAVALEGARPNEEFAGAAHAAPVVREIIGAYFDKLPVR</sequence>
<dbReference type="GO" id="GO:0005886">
    <property type="term" value="C:plasma membrane"/>
    <property type="evidence" value="ECO:0007669"/>
    <property type="project" value="UniProtKB-SubCell"/>
</dbReference>
<dbReference type="Pfam" id="PF03717">
    <property type="entry name" value="PBP_dimer"/>
    <property type="match status" value="1"/>
</dbReference>
<dbReference type="GO" id="GO:0071972">
    <property type="term" value="F:peptidoglycan L,D-transpeptidase activity"/>
    <property type="evidence" value="ECO:0007669"/>
    <property type="project" value="TreeGrafter"/>
</dbReference>
<evidence type="ECO:0000259" key="13">
    <source>
        <dbReference type="Pfam" id="PF00905"/>
    </source>
</evidence>
<evidence type="ECO:0000313" key="16">
    <source>
        <dbReference type="Proteomes" id="UP000290218"/>
    </source>
</evidence>
<dbReference type="GO" id="GO:0071555">
    <property type="term" value="P:cell wall organization"/>
    <property type="evidence" value="ECO:0007669"/>
    <property type="project" value="UniProtKB-KW"/>
</dbReference>
<dbReference type="InterPro" id="IPR005311">
    <property type="entry name" value="PBP_dimer"/>
</dbReference>
<evidence type="ECO:0000256" key="5">
    <source>
        <dbReference type="ARBA" id="ARBA00022692"/>
    </source>
</evidence>
<keyword evidence="15" id="KW-0808">Transferase</keyword>
<keyword evidence="8 12" id="KW-1133">Transmembrane helix</keyword>
<keyword evidence="9 12" id="KW-0472">Membrane</keyword>
<feature type="domain" description="Penicillin-binding protein transpeptidase" evidence="13">
    <location>
        <begin position="277"/>
        <end position="597"/>
    </location>
</feature>
<dbReference type="EMBL" id="SDHX01000001">
    <property type="protein sequence ID" value="RXK55052.1"/>
    <property type="molecule type" value="Genomic_DNA"/>
</dbReference>
<keyword evidence="5 12" id="KW-0812">Transmembrane</keyword>
<keyword evidence="4" id="KW-0121">Carboxypeptidase</keyword>
<gene>
    <name evidence="15" type="ORF">ESB00_03900</name>
</gene>
<dbReference type="PANTHER" id="PTHR30627">
    <property type="entry name" value="PEPTIDOGLYCAN D,D-TRANSPEPTIDASE"/>
    <property type="match status" value="1"/>
</dbReference>
<dbReference type="Proteomes" id="UP000290218">
    <property type="component" value="Unassembled WGS sequence"/>
</dbReference>
<dbReference type="OrthoDB" id="9804124at2"/>
<evidence type="ECO:0000256" key="11">
    <source>
        <dbReference type="SAM" id="MobiDB-lite"/>
    </source>
</evidence>
<keyword evidence="7" id="KW-0573">Peptidoglycan synthesis</keyword>
<protein>
    <submittedName>
        <fullName evidence="15">Peptidoglycan glycosyltransferase</fullName>
    </submittedName>
</protein>
<organism evidence="15 16">
    <name type="scientific">Oleiharenicola lentus</name>
    <dbReference type="NCBI Taxonomy" id="2508720"/>
    <lineage>
        <taxon>Bacteria</taxon>
        <taxon>Pseudomonadati</taxon>
        <taxon>Verrucomicrobiota</taxon>
        <taxon>Opitutia</taxon>
        <taxon>Opitutales</taxon>
        <taxon>Opitutaceae</taxon>
        <taxon>Oleiharenicola</taxon>
    </lineage>
</organism>